<dbReference type="EMBL" id="OC920743">
    <property type="protein sequence ID" value="CAD7652767.1"/>
    <property type="molecule type" value="Genomic_DNA"/>
</dbReference>
<evidence type="ECO:0000313" key="3">
    <source>
        <dbReference type="EMBL" id="CAD7652767.1"/>
    </source>
</evidence>
<dbReference type="AlphaFoldDB" id="A0A7R9QP80"/>
<protein>
    <submittedName>
        <fullName evidence="3">Uncharacterized protein</fullName>
    </submittedName>
</protein>
<dbReference type="OrthoDB" id="8300476at2759"/>
<name>A0A7R9QP80_9ACAR</name>
<accession>A0A7R9QP80</accession>
<gene>
    <name evidence="3" type="ORF">ONB1V03_LOCUS9426</name>
</gene>
<sequence>MSSRGSKKAVEIAQKNIPDALARLDKYIEDAESLDSVAINEFGEQSQQIFEIIGPEAAKFAEQKDQLEAKINKKYKEQDELYRELGIVQVNSAYYLMSASEKYLSGVQCDLDATKQRLNELNKMNMDVETTMKNIPQTRQKTITTHNTVGWWFYNFTTTKTSTVTLWLCCNTTRAATSHPLGELTINRPLKKQSSQGSQEDNEKNPNREADLKYYNSLVAARKERINNNLADRNNREERTRIINADLARYKNDYQAATTELQGLQKNFNLQMNEINEEIEKLRADKKNLDKLEYAVVQKIGLQGIKSMVKTNIDLLSSDRDEDIYLAGSLLIKQVEFLSNYTLQAQKTMQPSIEYDMDELTGKMKNNAITDE</sequence>
<proteinExistence type="predicted"/>
<evidence type="ECO:0000313" key="4">
    <source>
        <dbReference type="Proteomes" id="UP000728032"/>
    </source>
</evidence>
<feature type="coiled-coil region" evidence="1">
    <location>
        <begin position="220"/>
        <end position="295"/>
    </location>
</feature>
<feature type="compositionally biased region" description="Basic and acidic residues" evidence="2">
    <location>
        <begin position="201"/>
        <end position="210"/>
    </location>
</feature>
<feature type="coiled-coil region" evidence="1">
    <location>
        <begin position="57"/>
        <end position="131"/>
    </location>
</feature>
<keyword evidence="4" id="KW-1185">Reference proteome</keyword>
<evidence type="ECO:0000256" key="1">
    <source>
        <dbReference type="SAM" id="Coils"/>
    </source>
</evidence>
<evidence type="ECO:0000256" key="2">
    <source>
        <dbReference type="SAM" id="MobiDB-lite"/>
    </source>
</evidence>
<feature type="region of interest" description="Disordered" evidence="2">
    <location>
        <begin position="181"/>
        <end position="210"/>
    </location>
</feature>
<keyword evidence="1" id="KW-0175">Coiled coil</keyword>
<organism evidence="3">
    <name type="scientific">Oppiella nova</name>
    <dbReference type="NCBI Taxonomy" id="334625"/>
    <lineage>
        <taxon>Eukaryota</taxon>
        <taxon>Metazoa</taxon>
        <taxon>Ecdysozoa</taxon>
        <taxon>Arthropoda</taxon>
        <taxon>Chelicerata</taxon>
        <taxon>Arachnida</taxon>
        <taxon>Acari</taxon>
        <taxon>Acariformes</taxon>
        <taxon>Sarcoptiformes</taxon>
        <taxon>Oribatida</taxon>
        <taxon>Brachypylina</taxon>
        <taxon>Oppioidea</taxon>
        <taxon>Oppiidae</taxon>
        <taxon>Oppiella</taxon>
    </lineage>
</organism>
<dbReference type="Proteomes" id="UP000728032">
    <property type="component" value="Unassembled WGS sequence"/>
</dbReference>
<dbReference type="EMBL" id="CAJPVJ010005918">
    <property type="protein sequence ID" value="CAG2169954.1"/>
    <property type="molecule type" value="Genomic_DNA"/>
</dbReference>
<reference evidence="3" key="1">
    <citation type="submission" date="2020-11" db="EMBL/GenBank/DDBJ databases">
        <authorList>
            <person name="Tran Van P."/>
        </authorList>
    </citation>
    <scope>NUCLEOTIDE SEQUENCE</scope>
</reference>